<keyword evidence="4" id="KW-0233">DNA recombination</keyword>
<dbReference type="InterPro" id="IPR010095">
    <property type="entry name" value="Cas12f1-like_TNB"/>
</dbReference>
<feature type="domain" description="Probable transposase IS891/IS1136/IS1341" evidence="5">
    <location>
        <begin position="210"/>
        <end position="321"/>
    </location>
</feature>
<dbReference type="GO" id="GO:0006310">
    <property type="term" value="P:DNA recombination"/>
    <property type="evidence" value="ECO:0007669"/>
    <property type="project" value="UniProtKB-KW"/>
</dbReference>
<dbReference type="AlphaFoldDB" id="H7G0Z9"/>
<evidence type="ECO:0000256" key="1">
    <source>
        <dbReference type="ARBA" id="ARBA00008761"/>
    </source>
</evidence>
<dbReference type="GO" id="GO:0032196">
    <property type="term" value="P:transposition"/>
    <property type="evidence" value="ECO:0007669"/>
    <property type="project" value="UniProtKB-KW"/>
</dbReference>
<comment type="similarity">
    <text evidence="1">In the C-terminal section; belongs to the transposase 35 family.</text>
</comment>
<dbReference type="PATRIC" id="fig|1108963.3.peg.315"/>
<dbReference type="Pfam" id="PF01385">
    <property type="entry name" value="OrfB_IS605"/>
    <property type="match status" value="1"/>
</dbReference>
<dbReference type="HOGENOM" id="CLU_032903_16_0_9"/>
<keyword evidence="2" id="KW-0815">Transposition</keyword>
<comment type="caution">
    <text evidence="7">The sequence shown here is derived from an EMBL/GenBank/DDBJ whole genome shotgun (WGS) entry which is preliminary data.</text>
</comment>
<protein>
    <submittedName>
        <fullName evidence="7">Transposase orf_b</fullName>
    </submittedName>
</protein>
<evidence type="ECO:0000256" key="3">
    <source>
        <dbReference type="ARBA" id="ARBA00023125"/>
    </source>
</evidence>
<proteinExistence type="inferred from homology"/>
<sequence length="450" mass="51927">MKTLVRKQKSKKTTLQTFRDIRAKKTEIQYEYLVEKHVIRANDSRYLILDKYAHLANNIYNQALYRFRQSLFKGKWLSYGALDKSFKQSYQQKDCMLYRSMKSVHLAQQILKLVIQNMTSWKKAVKAYQKNPGKFTGRPKLPKYRNKGGKSMVIVDNQTAKLRSNGIVEIPVINNLKIKLQHQDTTKIQQVRIIPKNNQFVVEIVYKTNKVIDYKKDNERYLTIDPGLDNAFTLASNVKGFKPVIINGRPLKAINQYYNKQRAQLTKLYDLNKQSRNTKRLNNLDFYRNQKVLGFAHEASKRIVEIALSHELNTIIIGKNKGQKRSSNLGKRINQNFIGIPHQKIIEMIEYKANLVGIVVIQANEAYTSQTSFLDNEEPINQNGDKARKRKGLSPTKRRIKRGLFKSNKGFLINADVNGALQILRKIVPNAFADGIDGIGLVPVKLNLNF</sequence>
<dbReference type="GO" id="GO:0003677">
    <property type="term" value="F:DNA binding"/>
    <property type="evidence" value="ECO:0007669"/>
    <property type="project" value="UniProtKB-KW"/>
</dbReference>
<evidence type="ECO:0000259" key="5">
    <source>
        <dbReference type="Pfam" id="PF01385"/>
    </source>
</evidence>
<dbReference type="NCBIfam" id="NF040570">
    <property type="entry name" value="guided_TnpB"/>
    <property type="match status" value="1"/>
</dbReference>
<reference evidence="7 8" key="1">
    <citation type="journal article" date="2012" name="J. Bacteriol.">
        <title>Genome Sequence of Lactobacillus salivarius SMXD51, a Potential Probiotic Strain Isolated from Chicken Cecum, Showing Anti-Campylobacter Activity.</title>
        <authorList>
            <person name="Kergourlay G."/>
            <person name="Messaoudi S."/>
            <person name="Dousset X."/>
            <person name="Prevost H."/>
        </authorList>
    </citation>
    <scope>NUCLEOTIDE SEQUENCE [LARGE SCALE GENOMIC DNA]</scope>
    <source>
        <strain evidence="7 8">SMXD51</strain>
    </source>
</reference>
<evidence type="ECO:0000259" key="6">
    <source>
        <dbReference type="Pfam" id="PF07282"/>
    </source>
</evidence>
<name>H7G0Z9_9LACO</name>
<evidence type="ECO:0000313" key="8">
    <source>
        <dbReference type="Proteomes" id="UP000003657"/>
    </source>
</evidence>
<accession>H7G0Z9</accession>
<dbReference type="EMBL" id="AICL01000006">
    <property type="protein sequence ID" value="EIA32021.1"/>
    <property type="molecule type" value="Genomic_DNA"/>
</dbReference>
<dbReference type="Pfam" id="PF07282">
    <property type="entry name" value="Cas12f1-like_TNB"/>
    <property type="match status" value="1"/>
</dbReference>
<keyword evidence="3" id="KW-0238">DNA-binding</keyword>
<evidence type="ECO:0000256" key="2">
    <source>
        <dbReference type="ARBA" id="ARBA00022578"/>
    </source>
</evidence>
<dbReference type="InterPro" id="IPR001959">
    <property type="entry name" value="Transposase"/>
</dbReference>
<gene>
    <name evidence="7" type="ORF">SMXD51_08092</name>
</gene>
<organism evidence="7 8">
    <name type="scientific">Ligilactobacillus salivarius SMXD51</name>
    <dbReference type="NCBI Taxonomy" id="1108963"/>
    <lineage>
        <taxon>Bacteria</taxon>
        <taxon>Bacillati</taxon>
        <taxon>Bacillota</taxon>
        <taxon>Bacilli</taxon>
        <taxon>Lactobacillales</taxon>
        <taxon>Lactobacillaceae</taxon>
        <taxon>Ligilactobacillus</taxon>
    </lineage>
</organism>
<dbReference type="NCBIfam" id="TIGR01766">
    <property type="entry name" value="IS200/IS605 family accessory protein TnpB-like domain"/>
    <property type="match status" value="1"/>
</dbReference>
<dbReference type="Proteomes" id="UP000003657">
    <property type="component" value="Unassembled WGS sequence"/>
</dbReference>
<evidence type="ECO:0000256" key="4">
    <source>
        <dbReference type="ARBA" id="ARBA00023172"/>
    </source>
</evidence>
<feature type="domain" description="Cas12f1-like TNB" evidence="6">
    <location>
        <begin position="342"/>
        <end position="423"/>
    </location>
</feature>
<evidence type="ECO:0000313" key="7">
    <source>
        <dbReference type="EMBL" id="EIA32021.1"/>
    </source>
</evidence>